<dbReference type="Proteomes" id="UP001165960">
    <property type="component" value="Unassembled WGS sequence"/>
</dbReference>
<accession>A0ACC2U722</accession>
<organism evidence="1 2">
    <name type="scientific">Entomophthora muscae</name>
    <dbReference type="NCBI Taxonomy" id="34485"/>
    <lineage>
        <taxon>Eukaryota</taxon>
        <taxon>Fungi</taxon>
        <taxon>Fungi incertae sedis</taxon>
        <taxon>Zoopagomycota</taxon>
        <taxon>Entomophthoromycotina</taxon>
        <taxon>Entomophthoromycetes</taxon>
        <taxon>Entomophthorales</taxon>
        <taxon>Entomophthoraceae</taxon>
        <taxon>Entomophthora</taxon>
    </lineage>
</organism>
<reference evidence="1" key="1">
    <citation type="submission" date="2022-04" db="EMBL/GenBank/DDBJ databases">
        <title>Genome of the entomopathogenic fungus Entomophthora muscae.</title>
        <authorList>
            <person name="Elya C."/>
            <person name="Lovett B.R."/>
            <person name="Lee E."/>
            <person name="Macias A.M."/>
            <person name="Hajek A.E."/>
            <person name="De Bivort B.L."/>
            <person name="Kasson M.T."/>
            <person name="De Fine Licht H.H."/>
            <person name="Stajich J.E."/>
        </authorList>
    </citation>
    <scope>NUCLEOTIDE SEQUENCE</scope>
    <source>
        <strain evidence="1">Berkeley</strain>
    </source>
</reference>
<gene>
    <name evidence="1" type="ORF">DSO57_1002571</name>
</gene>
<evidence type="ECO:0000313" key="1">
    <source>
        <dbReference type="EMBL" id="KAJ9082625.1"/>
    </source>
</evidence>
<name>A0ACC2U722_9FUNG</name>
<protein>
    <submittedName>
        <fullName evidence="1">Uncharacterized protein</fullName>
    </submittedName>
</protein>
<keyword evidence="2" id="KW-1185">Reference proteome</keyword>
<evidence type="ECO:0000313" key="2">
    <source>
        <dbReference type="Proteomes" id="UP001165960"/>
    </source>
</evidence>
<sequence>MATVNIFSVYMGAVAVNFGGVLFIGMGAVYALATIAIVTIGVAVVLVGVLAFIAIAIFSAIAV</sequence>
<comment type="caution">
    <text evidence="1">The sequence shown here is derived from an EMBL/GenBank/DDBJ whole genome shotgun (WGS) entry which is preliminary data.</text>
</comment>
<proteinExistence type="predicted"/>
<dbReference type="EMBL" id="QTSX02001426">
    <property type="protein sequence ID" value="KAJ9082625.1"/>
    <property type="molecule type" value="Genomic_DNA"/>
</dbReference>